<dbReference type="Proteomes" id="UP001597079">
    <property type="component" value="Unassembled WGS sequence"/>
</dbReference>
<sequence length="192" mass="21384">MFNVAQGCRTLMLELYNISQKSRLDEHVLLPEQVSMLLKLDVEDTLSVVDYLEEAGYIKCGRPIGKPYSWVKLSVAGMKLIMDDSAFEKALQRLDPSASESSGHKTSPYSHNIDDVEHIVTTLFNLQGLSESANFPELHAEIKKSLSRVVECLRQEDDRPLKEFLSLLILKGGINTTMVGVKALLAVYGAEV</sequence>
<dbReference type="RefSeq" id="WP_377941756.1">
    <property type="nucleotide sequence ID" value="NZ_JBHUCX010000014.1"/>
</dbReference>
<protein>
    <submittedName>
        <fullName evidence="1">Uncharacterized protein</fullName>
    </submittedName>
</protein>
<evidence type="ECO:0000313" key="1">
    <source>
        <dbReference type="EMBL" id="MFD1674057.1"/>
    </source>
</evidence>
<keyword evidence="2" id="KW-1185">Reference proteome</keyword>
<reference evidence="2" key="1">
    <citation type="journal article" date="2019" name="Int. J. Syst. Evol. Microbiol.">
        <title>The Global Catalogue of Microorganisms (GCM) 10K type strain sequencing project: providing services to taxonomists for standard genome sequencing and annotation.</title>
        <authorList>
            <consortium name="The Broad Institute Genomics Platform"/>
            <consortium name="The Broad Institute Genome Sequencing Center for Infectious Disease"/>
            <person name="Wu L."/>
            <person name="Ma J."/>
        </authorList>
    </citation>
    <scope>NUCLEOTIDE SEQUENCE [LARGE SCALE GENOMIC DNA]</scope>
    <source>
        <strain evidence="2">CGMCC 1.12286</strain>
    </source>
</reference>
<gene>
    <name evidence="1" type="ORF">ACFSB2_04945</name>
</gene>
<evidence type="ECO:0000313" key="2">
    <source>
        <dbReference type="Proteomes" id="UP001597079"/>
    </source>
</evidence>
<comment type="caution">
    <text evidence="1">The sequence shown here is derived from an EMBL/GenBank/DDBJ whole genome shotgun (WGS) entry which is preliminary data.</text>
</comment>
<name>A0ABW4JCQ1_9BACL</name>
<proteinExistence type="predicted"/>
<accession>A0ABW4JCQ1</accession>
<dbReference type="EMBL" id="JBHUCX010000014">
    <property type="protein sequence ID" value="MFD1674057.1"/>
    <property type="molecule type" value="Genomic_DNA"/>
</dbReference>
<organism evidence="1 2">
    <name type="scientific">Alicyclobacillus fodiniaquatilis</name>
    <dbReference type="NCBI Taxonomy" id="1661150"/>
    <lineage>
        <taxon>Bacteria</taxon>
        <taxon>Bacillati</taxon>
        <taxon>Bacillota</taxon>
        <taxon>Bacilli</taxon>
        <taxon>Bacillales</taxon>
        <taxon>Alicyclobacillaceae</taxon>
        <taxon>Alicyclobacillus</taxon>
    </lineage>
</organism>